<gene>
    <name evidence="4" type="ORF">IMCC3135_32065</name>
</gene>
<dbReference type="PANTHER" id="PTHR34700">
    <property type="entry name" value="POTASSIUM BINDING PROTEIN KBP"/>
    <property type="match status" value="1"/>
</dbReference>
<proteinExistence type="predicted"/>
<evidence type="ECO:0000256" key="1">
    <source>
        <dbReference type="SAM" id="MobiDB-lite"/>
    </source>
</evidence>
<accession>A0A2Z2NYQ5</accession>
<feature type="signal peptide" evidence="2">
    <location>
        <begin position="1"/>
        <end position="25"/>
    </location>
</feature>
<dbReference type="RefSeq" id="WP_088921230.1">
    <property type="nucleotide sequence ID" value="NZ_CP018632.1"/>
</dbReference>
<dbReference type="Pfam" id="PF01476">
    <property type="entry name" value="LysM"/>
    <property type="match status" value="2"/>
</dbReference>
<sequence length="554" mass="58685">MSNSIPALFKTSLVAAAIVSLSACSTTPGKEDTGLSRVGAGILTAGRTTADVTGRAWDKTTYLLGFSDEDTEAQADETQISQAGAGETRPGQELSDEGLLMDAEEVTLLEGNGTSSRDTTIRPIVIHSATPNRRARDQIPSVTPRVETNQAATIETPINDDVGELAESDIIPQPEASSELATTLPESAPAIEDMVHTVGSSETLWDIAKQTTGDATNWHILADINNLGPNASVYAGQKLIIPADMIKPSLNQTAALETSVQDSVPEQIYVDTQNLSGAISEETAAKPQLEVPASAASDAEKPTQVSAKAFKLNPGETLWDFAKRTTGDATNWQAIAGQNEFSAEQAAVVRTGQTIYVPENLIKSDLESAIITATPELETAVNVTSSVEDEVLETVETAANITPAQPSTTIAKSEALRTLTISSKPSKVDVAGETELLDANADLLSESIASVKPDQAIKIVEANFQSEETTSLTTQATDALKSVTPEPDTQSSPDQIMVSGTYYPKAIYNNADFSSSLLMRVSPGTTLQVAKSMGNWYQVKTSKGLGYVHQRDIK</sequence>
<name>A0A2Z2NYQ5_9GAMM</name>
<dbReference type="CDD" id="cd00118">
    <property type="entry name" value="LysM"/>
    <property type="match status" value="1"/>
</dbReference>
<dbReference type="AlphaFoldDB" id="A0A2Z2NYQ5"/>
<dbReference type="EMBL" id="CP018632">
    <property type="protein sequence ID" value="ASJ76459.1"/>
    <property type="molecule type" value="Genomic_DNA"/>
</dbReference>
<dbReference type="OrthoDB" id="370541at2"/>
<feature type="domain" description="LysM" evidence="3">
    <location>
        <begin position="194"/>
        <end position="241"/>
    </location>
</feature>
<feature type="chain" id="PRO_5016243978" description="LysM domain-containing protein" evidence="2">
    <location>
        <begin position="26"/>
        <end position="554"/>
    </location>
</feature>
<organism evidence="4 5">
    <name type="scientific">Granulosicoccus antarcticus IMCC3135</name>
    <dbReference type="NCBI Taxonomy" id="1192854"/>
    <lineage>
        <taxon>Bacteria</taxon>
        <taxon>Pseudomonadati</taxon>
        <taxon>Pseudomonadota</taxon>
        <taxon>Gammaproteobacteria</taxon>
        <taxon>Chromatiales</taxon>
        <taxon>Granulosicoccaceae</taxon>
        <taxon>Granulosicoccus</taxon>
    </lineage>
</organism>
<dbReference type="InterPro" id="IPR052196">
    <property type="entry name" value="Bact_Kbp"/>
</dbReference>
<reference evidence="4 5" key="1">
    <citation type="submission" date="2016-12" db="EMBL/GenBank/DDBJ databases">
        <authorList>
            <person name="Song W.-J."/>
            <person name="Kurnit D.M."/>
        </authorList>
    </citation>
    <scope>NUCLEOTIDE SEQUENCE [LARGE SCALE GENOMIC DNA]</scope>
    <source>
        <strain evidence="4 5">IMCC3135</strain>
    </source>
</reference>
<dbReference type="PANTHER" id="PTHR34700:SF3">
    <property type="entry name" value="PHAGE-LIKE ELEMENT PBSX PROTEIN XKDQ"/>
    <property type="match status" value="1"/>
</dbReference>
<dbReference type="KEGG" id="gai:IMCC3135_32065"/>
<dbReference type="Pfam" id="PF08239">
    <property type="entry name" value="SH3_3"/>
    <property type="match status" value="1"/>
</dbReference>
<dbReference type="Gene3D" id="3.10.350.10">
    <property type="entry name" value="LysM domain"/>
    <property type="match status" value="1"/>
</dbReference>
<dbReference type="Gene3D" id="2.30.30.40">
    <property type="entry name" value="SH3 Domains"/>
    <property type="match status" value="1"/>
</dbReference>
<protein>
    <recommendedName>
        <fullName evidence="3">LysM domain-containing protein</fullName>
    </recommendedName>
</protein>
<dbReference type="PROSITE" id="PS51782">
    <property type="entry name" value="LYSM"/>
    <property type="match status" value="1"/>
</dbReference>
<evidence type="ECO:0000256" key="2">
    <source>
        <dbReference type="SAM" id="SignalP"/>
    </source>
</evidence>
<keyword evidence="2" id="KW-0732">Signal</keyword>
<evidence type="ECO:0000313" key="4">
    <source>
        <dbReference type="EMBL" id="ASJ76459.1"/>
    </source>
</evidence>
<dbReference type="SUPFAM" id="SSF54106">
    <property type="entry name" value="LysM domain"/>
    <property type="match status" value="1"/>
</dbReference>
<dbReference type="SMART" id="SM00257">
    <property type="entry name" value="LysM"/>
    <property type="match status" value="2"/>
</dbReference>
<dbReference type="Proteomes" id="UP000250079">
    <property type="component" value="Chromosome"/>
</dbReference>
<evidence type="ECO:0000313" key="5">
    <source>
        <dbReference type="Proteomes" id="UP000250079"/>
    </source>
</evidence>
<dbReference type="InterPro" id="IPR036779">
    <property type="entry name" value="LysM_dom_sf"/>
</dbReference>
<evidence type="ECO:0000259" key="3">
    <source>
        <dbReference type="PROSITE" id="PS51782"/>
    </source>
</evidence>
<dbReference type="InterPro" id="IPR003646">
    <property type="entry name" value="SH3-like_bac-type"/>
</dbReference>
<keyword evidence="5" id="KW-1185">Reference proteome</keyword>
<dbReference type="InterPro" id="IPR018392">
    <property type="entry name" value="LysM"/>
</dbReference>
<feature type="region of interest" description="Disordered" evidence="1">
    <location>
        <begin position="72"/>
        <end position="94"/>
    </location>
</feature>